<evidence type="ECO:0000256" key="6">
    <source>
        <dbReference type="ARBA" id="ARBA00022989"/>
    </source>
</evidence>
<dbReference type="PANTHER" id="PTHR14969">
    <property type="entry name" value="SPHINGOSINE-1-PHOSPHATE PHOSPHOHYDROLASE"/>
    <property type="match status" value="1"/>
</dbReference>
<dbReference type="PANTHER" id="PTHR14969:SF62">
    <property type="entry name" value="DECAPRENYLPHOSPHORYL-5-PHOSPHORIBOSE PHOSPHATASE RV3807C-RELATED"/>
    <property type="match status" value="1"/>
</dbReference>
<evidence type="ECO:0000256" key="3">
    <source>
        <dbReference type="ARBA" id="ARBA00022475"/>
    </source>
</evidence>
<dbReference type="SUPFAM" id="SSF48317">
    <property type="entry name" value="Acid phosphatase/Vanadium-dependent haloperoxidase"/>
    <property type="match status" value="1"/>
</dbReference>
<proteinExistence type="predicted"/>
<dbReference type="HOGENOM" id="CLU_072573_10_2_6"/>
<evidence type="ECO:0000256" key="10">
    <source>
        <dbReference type="SAM" id="Phobius"/>
    </source>
</evidence>
<gene>
    <name evidence="12" type="ordered locus">Sden_0465</name>
</gene>
<evidence type="ECO:0000313" key="12">
    <source>
        <dbReference type="EMBL" id="ABE53757.1"/>
    </source>
</evidence>
<dbReference type="SMART" id="SM00014">
    <property type="entry name" value="acidPPc"/>
    <property type="match status" value="1"/>
</dbReference>
<dbReference type="eggNOG" id="COG0671">
    <property type="taxonomic scope" value="Bacteria"/>
</dbReference>
<dbReference type="AlphaFoldDB" id="Q12S19"/>
<comment type="subcellular location">
    <subcellularLocation>
        <location evidence="1">Cell membrane</location>
        <topology evidence="1">Multi-pass membrane protein</topology>
    </subcellularLocation>
</comment>
<feature type="domain" description="Phosphatidic acid phosphatase type 2/haloperoxidase" evidence="11">
    <location>
        <begin position="90"/>
        <end position="196"/>
    </location>
</feature>
<evidence type="ECO:0000256" key="9">
    <source>
        <dbReference type="ARBA" id="ARBA00047594"/>
    </source>
</evidence>
<keyword evidence="4 10" id="KW-0812">Transmembrane</keyword>
<dbReference type="KEGG" id="sdn:Sden_0465"/>
<keyword evidence="3" id="KW-1003">Cell membrane</keyword>
<dbReference type="Gene3D" id="1.20.144.10">
    <property type="entry name" value="Phosphatidic acid phosphatase type 2/haloperoxidase"/>
    <property type="match status" value="1"/>
</dbReference>
<keyword evidence="13" id="KW-1185">Reference proteome</keyword>
<dbReference type="GO" id="GO:0005886">
    <property type="term" value="C:plasma membrane"/>
    <property type="evidence" value="ECO:0007669"/>
    <property type="project" value="UniProtKB-SubCell"/>
</dbReference>
<keyword evidence="6 10" id="KW-1133">Transmembrane helix</keyword>
<reference evidence="12 13" key="1">
    <citation type="submission" date="2006-03" db="EMBL/GenBank/DDBJ databases">
        <title>Complete sequence of Shewanella denitrificans OS217.</title>
        <authorList>
            <consortium name="US DOE Joint Genome Institute"/>
            <person name="Copeland A."/>
            <person name="Lucas S."/>
            <person name="Lapidus A."/>
            <person name="Barry K."/>
            <person name="Detter J.C."/>
            <person name="Glavina del Rio T."/>
            <person name="Hammon N."/>
            <person name="Israni S."/>
            <person name="Dalin E."/>
            <person name="Tice H."/>
            <person name="Pitluck S."/>
            <person name="Brettin T."/>
            <person name="Bruce D."/>
            <person name="Han C."/>
            <person name="Tapia R."/>
            <person name="Gilna P."/>
            <person name="Kiss H."/>
            <person name="Schmutz J."/>
            <person name="Larimer F."/>
            <person name="Land M."/>
            <person name="Hauser L."/>
            <person name="Kyrpides N."/>
            <person name="Lykidis A."/>
            <person name="Richardson P."/>
        </authorList>
    </citation>
    <scope>NUCLEOTIDE SEQUENCE [LARGE SCALE GENOMIC DNA]</scope>
    <source>
        <strain evidence="13">OS217 / ATCC BAA-1090 / DSM 15013</strain>
    </source>
</reference>
<comment type="catalytic activity">
    <reaction evidence="9">
        <text>di-trans,octa-cis-undecaprenyl diphosphate + H2O = di-trans,octa-cis-undecaprenyl phosphate + phosphate + H(+)</text>
        <dbReference type="Rhea" id="RHEA:28094"/>
        <dbReference type="ChEBI" id="CHEBI:15377"/>
        <dbReference type="ChEBI" id="CHEBI:15378"/>
        <dbReference type="ChEBI" id="CHEBI:43474"/>
        <dbReference type="ChEBI" id="CHEBI:58405"/>
        <dbReference type="ChEBI" id="CHEBI:60392"/>
        <dbReference type="EC" id="3.6.1.27"/>
    </reaction>
</comment>
<sequence>MLASLQQINLIFEGCRAANPAPHCSGIDRDGYMWTKLDKWLFCYLLHWSREWGLTSLAKRVSRSGDGPIYVGLGVSLLVFHPQGAGFFNQLLWGFAIELPLYLGLKHSLRRPRPCHALLELKFSFEPADKFSLPSGHTAAAFMVASFIAVTFPFLNPWVFIWASAIGWSRIALGVHYPLDIIAGMALGLGSASVVLCWL</sequence>
<keyword evidence="5" id="KW-0378">Hydrolase</keyword>
<evidence type="ECO:0000256" key="8">
    <source>
        <dbReference type="ARBA" id="ARBA00032707"/>
    </source>
</evidence>
<dbReference type="InterPro" id="IPR000326">
    <property type="entry name" value="PAP2/HPO"/>
</dbReference>
<evidence type="ECO:0000256" key="5">
    <source>
        <dbReference type="ARBA" id="ARBA00022801"/>
    </source>
</evidence>
<evidence type="ECO:0000256" key="2">
    <source>
        <dbReference type="ARBA" id="ARBA00012374"/>
    </source>
</evidence>
<feature type="transmembrane region" description="Helical" evidence="10">
    <location>
        <begin position="181"/>
        <end position="198"/>
    </location>
</feature>
<dbReference type="InterPro" id="IPR036938">
    <property type="entry name" value="PAP2/HPO_sf"/>
</dbReference>
<dbReference type="Proteomes" id="UP000001982">
    <property type="component" value="Chromosome"/>
</dbReference>
<dbReference type="Pfam" id="PF01569">
    <property type="entry name" value="PAP2"/>
    <property type="match status" value="1"/>
</dbReference>
<evidence type="ECO:0000256" key="4">
    <source>
        <dbReference type="ARBA" id="ARBA00022692"/>
    </source>
</evidence>
<dbReference type="EC" id="3.6.1.27" evidence="2"/>
<keyword evidence="7 10" id="KW-0472">Membrane</keyword>
<accession>Q12S19</accession>
<dbReference type="GO" id="GO:0050380">
    <property type="term" value="F:undecaprenyl-diphosphatase activity"/>
    <property type="evidence" value="ECO:0007669"/>
    <property type="project" value="UniProtKB-EC"/>
</dbReference>
<organism evidence="12 13">
    <name type="scientific">Shewanella denitrificans (strain OS217 / ATCC BAA-1090 / DSM 15013)</name>
    <dbReference type="NCBI Taxonomy" id="318161"/>
    <lineage>
        <taxon>Bacteria</taxon>
        <taxon>Pseudomonadati</taxon>
        <taxon>Pseudomonadota</taxon>
        <taxon>Gammaproteobacteria</taxon>
        <taxon>Alteromonadales</taxon>
        <taxon>Shewanellaceae</taxon>
        <taxon>Shewanella</taxon>
    </lineage>
</organism>
<protein>
    <recommendedName>
        <fullName evidence="2">undecaprenyl-diphosphate phosphatase</fullName>
        <ecNumber evidence="2">3.6.1.27</ecNumber>
    </recommendedName>
    <alternativeName>
        <fullName evidence="8">Undecaprenyl pyrophosphate phosphatase</fullName>
    </alternativeName>
</protein>
<dbReference type="STRING" id="318161.Sden_0465"/>
<dbReference type="EMBL" id="CP000302">
    <property type="protein sequence ID" value="ABE53757.1"/>
    <property type="molecule type" value="Genomic_DNA"/>
</dbReference>
<evidence type="ECO:0000256" key="7">
    <source>
        <dbReference type="ARBA" id="ARBA00023136"/>
    </source>
</evidence>
<evidence type="ECO:0000259" key="11">
    <source>
        <dbReference type="SMART" id="SM00014"/>
    </source>
</evidence>
<evidence type="ECO:0000256" key="1">
    <source>
        <dbReference type="ARBA" id="ARBA00004651"/>
    </source>
</evidence>
<evidence type="ECO:0000313" key="13">
    <source>
        <dbReference type="Proteomes" id="UP000001982"/>
    </source>
</evidence>
<name>Q12S19_SHEDO</name>
<feature type="transmembrane region" description="Helical" evidence="10">
    <location>
        <begin position="139"/>
        <end position="161"/>
    </location>
</feature>